<evidence type="ECO:0000256" key="3">
    <source>
        <dbReference type="SAM" id="Phobius"/>
    </source>
</evidence>
<feature type="domain" description="MSP" evidence="4">
    <location>
        <begin position="5"/>
        <end position="125"/>
    </location>
</feature>
<evidence type="ECO:0000313" key="5">
    <source>
        <dbReference type="EMBL" id="VVA90550.1"/>
    </source>
</evidence>
<name>A0A565AMA4_9BRAS</name>
<keyword evidence="3" id="KW-0472">Membrane</keyword>
<sequence length="385" mass="43035">MNMPLLDIQPRTLTFVVDLKKQSSCVVQLTNTTHNFVAFKVKTTSPKKYCVRPNVGIVAPKSSCEFTVIMQALKEPPPDMVCKDKFLIQSTAVPAETTDEDITASMFSKVEGKHVEENKLRVTLVSPSESPELSPINGMQKHESVFEDSILKDRLYSQSETLAPPQYEGEIVKEPRMVGHDELKAADDAKQLKPPQRGCIEDFDPTNDLKATKGGYDALRVAKETEVDPIRSHKDADDGRGIKDAYTKRAMDLPGDQGFTNGITSVNSVAYPDEPKILKDRDVVQLQKTDAPNIKALDEYKLVKDIEEMKLKVNALESKLKQADSTISKLMEERSISSQHRQSLQKELAELRTKKIVKEVHVGFPLLFVCVVAFISIVIGYCLRT</sequence>
<dbReference type="SUPFAM" id="SSF49354">
    <property type="entry name" value="PapD-like"/>
    <property type="match status" value="1"/>
</dbReference>
<dbReference type="PANTHER" id="PTHR10809:SF45">
    <property type="entry name" value="VESICLE-ASSOCIATED PROTEIN 2-2"/>
    <property type="match status" value="1"/>
</dbReference>
<evidence type="ECO:0000256" key="2">
    <source>
        <dbReference type="SAM" id="Coils"/>
    </source>
</evidence>
<accession>A0A565AMA4</accession>
<dbReference type="InterPro" id="IPR008962">
    <property type="entry name" value="PapD-like_sf"/>
</dbReference>
<organism evidence="5 6">
    <name type="scientific">Arabis nemorensis</name>
    <dbReference type="NCBI Taxonomy" id="586526"/>
    <lineage>
        <taxon>Eukaryota</taxon>
        <taxon>Viridiplantae</taxon>
        <taxon>Streptophyta</taxon>
        <taxon>Embryophyta</taxon>
        <taxon>Tracheophyta</taxon>
        <taxon>Spermatophyta</taxon>
        <taxon>Magnoliopsida</taxon>
        <taxon>eudicotyledons</taxon>
        <taxon>Gunneridae</taxon>
        <taxon>Pentapetalae</taxon>
        <taxon>rosids</taxon>
        <taxon>malvids</taxon>
        <taxon>Brassicales</taxon>
        <taxon>Brassicaceae</taxon>
        <taxon>Arabideae</taxon>
        <taxon>Arabis</taxon>
    </lineage>
</organism>
<dbReference type="InterPro" id="IPR016763">
    <property type="entry name" value="VAP"/>
</dbReference>
<protein>
    <recommendedName>
        <fullName evidence="4">MSP domain-containing protein</fullName>
    </recommendedName>
</protein>
<feature type="transmembrane region" description="Helical" evidence="3">
    <location>
        <begin position="362"/>
        <end position="383"/>
    </location>
</feature>
<keyword evidence="6" id="KW-1185">Reference proteome</keyword>
<evidence type="ECO:0000259" key="4">
    <source>
        <dbReference type="PROSITE" id="PS50202"/>
    </source>
</evidence>
<dbReference type="PANTHER" id="PTHR10809">
    <property type="entry name" value="VESICLE-ASSOCIATED MEMBRANE PROTEIN-ASSOCIATED PROTEIN"/>
    <property type="match status" value="1"/>
</dbReference>
<keyword evidence="3" id="KW-1133">Transmembrane helix</keyword>
<comment type="similarity">
    <text evidence="1">Belongs to the VAMP-associated protein (VAP) (TC 9.B.17) family.</text>
</comment>
<gene>
    <name evidence="5" type="ORF">ANE_LOCUS995</name>
</gene>
<keyword evidence="3" id="KW-0812">Transmembrane</keyword>
<proteinExistence type="inferred from homology"/>
<dbReference type="EMBL" id="CABITT030000001">
    <property type="protein sequence ID" value="VVA90550.1"/>
    <property type="molecule type" value="Genomic_DNA"/>
</dbReference>
<keyword evidence="2" id="KW-0175">Coiled coil</keyword>
<dbReference type="Pfam" id="PF00635">
    <property type="entry name" value="Motile_Sperm"/>
    <property type="match status" value="1"/>
</dbReference>
<dbReference type="OrthoDB" id="264603at2759"/>
<dbReference type="GO" id="GO:0005789">
    <property type="term" value="C:endoplasmic reticulum membrane"/>
    <property type="evidence" value="ECO:0007669"/>
    <property type="project" value="InterPro"/>
</dbReference>
<reference evidence="5" key="1">
    <citation type="submission" date="2019-07" db="EMBL/GenBank/DDBJ databases">
        <authorList>
            <person name="Dittberner H."/>
        </authorList>
    </citation>
    <scope>NUCLEOTIDE SEQUENCE [LARGE SCALE GENOMIC DNA]</scope>
</reference>
<dbReference type="PROSITE" id="PS50202">
    <property type="entry name" value="MSP"/>
    <property type="match status" value="1"/>
</dbReference>
<feature type="coiled-coil region" evidence="2">
    <location>
        <begin position="306"/>
        <end position="333"/>
    </location>
</feature>
<dbReference type="InterPro" id="IPR013783">
    <property type="entry name" value="Ig-like_fold"/>
</dbReference>
<dbReference type="GO" id="GO:0061817">
    <property type="term" value="P:endoplasmic reticulum-plasma membrane tethering"/>
    <property type="evidence" value="ECO:0007669"/>
    <property type="project" value="TreeGrafter"/>
</dbReference>
<dbReference type="InterPro" id="IPR000535">
    <property type="entry name" value="MSP_dom"/>
</dbReference>
<evidence type="ECO:0000313" key="6">
    <source>
        <dbReference type="Proteomes" id="UP000489600"/>
    </source>
</evidence>
<dbReference type="GO" id="GO:0090158">
    <property type="term" value="P:endoplasmic reticulum membrane organization"/>
    <property type="evidence" value="ECO:0007669"/>
    <property type="project" value="TreeGrafter"/>
</dbReference>
<evidence type="ECO:0000256" key="1">
    <source>
        <dbReference type="ARBA" id="ARBA00008932"/>
    </source>
</evidence>
<dbReference type="Gene3D" id="2.60.40.10">
    <property type="entry name" value="Immunoglobulins"/>
    <property type="match status" value="1"/>
</dbReference>
<dbReference type="Proteomes" id="UP000489600">
    <property type="component" value="Unassembled WGS sequence"/>
</dbReference>
<dbReference type="FunFam" id="2.60.40.10:FF:000813">
    <property type="entry name" value="Vesicle-associated protein 1-1"/>
    <property type="match status" value="1"/>
</dbReference>
<comment type="caution">
    <text evidence="5">The sequence shown here is derived from an EMBL/GenBank/DDBJ whole genome shotgun (WGS) entry which is preliminary data.</text>
</comment>
<dbReference type="GO" id="GO:0005886">
    <property type="term" value="C:plasma membrane"/>
    <property type="evidence" value="ECO:0007669"/>
    <property type="project" value="TreeGrafter"/>
</dbReference>
<dbReference type="AlphaFoldDB" id="A0A565AMA4"/>